<accession>A0A0R1TYQ0</accession>
<comment type="caution">
    <text evidence="1">The sequence shown here is derived from an EMBL/GenBank/DDBJ whole genome shotgun (WGS) entry which is preliminary data.</text>
</comment>
<reference evidence="1 2" key="1">
    <citation type="journal article" date="2015" name="Genome Announc.">
        <title>Expanding the biotechnology potential of lactobacilli through comparative genomics of 213 strains and associated genera.</title>
        <authorList>
            <person name="Sun Z."/>
            <person name="Harris H.M."/>
            <person name="McCann A."/>
            <person name="Guo C."/>
            <person name="Argimon S."/>
            <person name="Zhang W."/>
            <person name="Yang X."/>
            <person name="Jeffery I.B."/>
            <person name="Cooney J.C."/>
            <person name="Kagawa T.F."/>
            <person name="Liu W."/>
            <person name="Song Y."/>
            <person name="Salvetti E."/>
            <person name="Wrobel A."/>
            <person name="Rasinkangas P."/>
            <person name="Parkhill J."/>
            <person name="Rea M.C."/>
            <person name="O'Sullivan O."/>
            <person name="Ritari J."/>
            <person name="Douillard F.P."/>
            <person name="Paul Ross R."/>
            <person name="Yang R."/>
            <person name="Briner A.E."/>
            <person name="Felis G.E."/>
            <person name="de Vos W.M."/>
            <person name="Barrangou R."/>
            <person name="Klaenhammer T.R."/>
            <person name="Caufield P.W."/>
            <person name="Cui Y."/>
            <person name="Zhang H."/>
            <person name="O'Toole P.W."/>
        </authorList>
    </citation>
    <scope>NUCLEOTIDE SEQUENCE [LARGE SCALE GENOMIC DNA]</scope>
    <source>
        <strain evidence="1 2">DSM 15945</strain>
    </source>
</reference>
<dbReference type="RefSeq" id="WP_082405320.1">
    <property type="nucleotide sequence ID" value="NZ_AZFJ01000046.1"/>
</dbReference>
<sequence>MDGFASPQSYQHIDVAANLIKAFPEDDKTKLIFVIGSSTLEKADGTTLLADNQKQFAGAPWLAAMVQQSRKFEMLKWVTNVNWTAVTPNTDFELGEKTGFKLGGDQVLTPTVEDKSLISFGNFAAAILD</sequence>
<keyword evidence="2" id="KW-1185">Reference proteome</keyword>
<dbReference type="AlphaFoldDB" id="A0A0R1TYQ0"/>
<gene>
    <name evidence="1" type="ORF">FC50_GL001012</name>
</gene>
<dbReference type="Gene3D" id="3.40.50.720">
    <property type="entry name" value="NAD(P)-binding Rossmann-like Domain"/>
    <property type="match status" value="1"/>
</dbReference>
<organism evidence="1 2">
    <name type="scientific">Lacticaseibacillus pantheris DSM 15945 = JCM 12539 = NBRC 106106</name>
    <dbReference type="NCBI Taxonomy" id="1423783"/>
    <lineage>
        <taxon>Bacteria</taxon>
        <taxon>Bacillati</taxon>
        <taxon>Bacillota</taxon>
        <taxon>Bacilli</taxon>
        <taxon>Lactobacillales</taxon>
        <taxon>Lactobacillaceae</taxon>
        <taxon>Lacticaseibacillus</taxon>
    </lineage>
</organism>
<dbReference type="Proteomes" id="UP000051922">
    <property type="component" value="Unassembled WGS sequence"/>
</dbReference>
<dbReference type="EMBL" id="AZFJ01000046">
    <property type="protein sequence ID" value="KRL86263.1"/>
    <property type="molecule type" value="Genomic_DNA"/>
</dbReference>
<dbReference type="OrthoDB" id="9785372at2"/>
<proteinExistence type="predicted"/>
<name>A0A0R1TYQ0_9LACO</name>
<dbReference type="STRING" id="1423783.FC50_GL001012"/>
<dbReference type="PATRIC" id="fig|1423783.4.peg.1047"/>
<evidence type="ECO:0000313" key="1">
    <source>
        <dbReference type="EMBL" id="KRL86263.1"/>
    </source>
</evidence>
<protein>
    <submittedName>
        <fullName evidence="1">Uncharacterized protein</fullName>
    </submittedName>
</protein>
<evidence type="ECO:0000313" key="2">
    <source>
        <dbReference type="Proteomes" id="UP000051922"/>
    </source>
</evidence>